<feature type="domain" description="TonB-dependent receptor plug" evidence="13">
    <location>
        <begin position="38"/>
        <end position="139"/>
    </location>
</feature>
<dbReference type="CDD" id="cd01347">
    <property type="entry name" value="ligand_gated_channel"/>
    <property type="match status" value="1"/>
</dbReference>
<dbReference type="Gene3D" id="2.170.130.10">
    <property type="entry name" value="TonB-dependent receptor, plug domain"/>
    <property type="match status" value="1"/>
</dbReference>
<comment type="subcellular location">
    <subcellularLocation>
        <location evidence="1 10">Cell outer membrane</location>
        <topology evidence="1 10">Multi-pass membrane protein</topology>
    </subcellularLocation>
</comment>
<evidence type="ECO:0000256" key="6">
    <source>
        <dbReference type="ARBA" id="ARBA00023077"/>
    </source>
</evidence>
<dbReference type="InterPro" id="IPR037066">
    <property type="entry name" value="Plug_dom_sf"/>
</dbReference>
<evidence type="ECO:0000313" key="15">
    <source>
        <dbReference type="Proteomes" id="UP000292307"/>
    </source>
</evidence>
<sequence>MPPASADEQPIATVTITAATRPAFDTVADAGSRLGLTLAETPASVEVIDRALMEQRGARTLEDALGGAVGMTVGGNPGSPGVASTRGFTGGFITYLYDGARISTATMSTRPQDSWNYERIEVLKGPSSVLHGEGGIGGAVNFVPRQARREASAEALLSVGSYGARRAAFGLGGAAGSASAWRIDVSHNRHDGWIDRTGQKLTHLTAAWQTTFRPGLRLDLSLDRLRDDLGAYYGTPLVQAALAGAPTGAVSDPAGRVIDRRVARINYNLLDAVMDADSLWLRARLSWEPAPGWTLRNELSRYDADRLWRNAEGNVFGPPANVVRTQSHVSHAHRVWSDRFDLGYQGTLAGLRHRFVAGVELTHTAFASDRRFSDGSATTRAALQVDLFDPDQGYYDDSRALTTGPGNRALLRTRVRTAAAFAEDALTLVPGLTVVTGLRRETIRLENEVDDLNLATRSAFARRYRPTSARAGVVWEAWPDMSLYGQAGTAAAPVGSSNLLLMNAASAAYPLTRGRQFEVGIKQRLAGRFDWSAALYRLRQTDVLSRDPDQPNLTVNNGRISSRGVELSASWHASPALSLAGNLSVLDAQYDTLVEAGGVSRVGKLPVNVPERTARLWSDYRIASLDLAVGAGLSYTGERYADNANTVRMNGYALADAYARWRTGPARVTLRVRNLTDRLHAKWTGSCAANQIVLGDPRTVELTADFSL</sequence>
<evidence type="ECO:0000259" key="13">
    <source>
        <dbReference type="Pfam" id="PF07715"/>
    </source>
</evidence>
<evidence type="ECO:0000256" key="9">
    <source>
        <dbReference type="ARBA" id="ARBA00023237"/>
    </source>
</evidence>
<dbReference type="PANTHER" id="PTHR32552">
    <property type="entry name" value="FERRICHROME IRON RECEPTOR-RELATED"/>
    <property type="match status" value="1"/>
</dbReference>
<dbReference type="SUPFAM" id="SSF56935">
    <property type="entry name" value="Porins"/>
    <property type="match status" value="1"/>
</dbReference>
<evidence type="ECO:0000256" key="10">
    <source>
        <dbReference type="PROSITE-ProRule" id="PRU01360"/>
    </source>
</evidence>
<evidence type="ECO:0000256" key="11">
    <source>
        <dbReference type="RuleBase" id="RU003357"/>
    </source>
</evidence>
<dbReference type="Pfam" id="PF07715">
    <property type="entry name" value="Plug"/>
    <property type="match status" value="1"/>
</dbReference>
<dbReference type="Proteomes" id="UP000292307">
    <property type="component" value="Chromosome"/>
</dbReference>
<dbReference type="InterPro" id="IPR000531">
    <property type="entry name" value="Beta-barrel_TonB"/>
</dbReference>
<dbReference type="InterPro" id="IPR010105">
    <property type="entry name" value="TonB_sidphr_rcpt"/>
</dbReference>
<protein>
    <submittedName>
        <fullName evidence="14">TonB-dependent siderophore receptor</fullName>
    </submittedName>
</protein>
<keyword evidence="9 10" id="KW-0998">Cell outer membrane</keyword>
<dbReference type="PANTHER" id="PTHR32552:SF84">
    <property type="entry name" value="TONB-DEPENDENT RECEPTOR-RELATED"/>
    <property type="match status" value="1"/>
</dbReference>
<gene>
    <name evidence="14" type="ORF">EYF70_08085</name>
</gene>
<keyword evidence="4 10" id="KW-1134">Transmembrane beta strand</keyword>
<proteinExistence type="inferred from homology"/>
<keyword evidence="5 10" id="KW-0812">Transmembrane</keyword>
<organism evidence="14 15">
    <name type="scientific">Pseudoduganella albidiflava</name>
    <dbReference type="NCBI Taxonomy" id="321983"/>
    <lineage>
        <taxon>Bacteria</taxon>
        <taxon>Pseudomonadati</taxon>
        <taxon>Pseudomonadota</taxon>
        <taxon>Betaproteobacteria</taxon>
        <taxon>Burkholderiales</taxon>
        <taxon>Oxalobacteraceae</taxon>
        <taxon>Telluria group</taxon>
        <taxon>Pseudoduganella</taxon>
    </lineage>
</organism>
<evidence type="ECO:0000256" key="7">
    <source>
        <dbReference type="ARBA" id="ARBA00023136"/>
    </source>
</evidence>
<evidence type="ECO:0000256" key="1">
    <source>
        <dbReference type="ARBA" id="ARBA00004571"/>
    </source>
</evidence>
<keyword evidence="8 14" id="KW-0675">Receptor</keyword>
<accession>A0ABX5S295</accession>
<dbReference type="InterPro" id="IPR036942">
    <property type="entry name" value="Beta-barrel_TonB_sf"/>
</dbReference>
<dbReference type="InterPro" id="IPR012910">
    <property type="entry name" value="Plug_dom"/>
</dbReference>
<keyword evidence="15" id="KW-1185">Reference proteome</keyword>
<comment type="similarity">
    <text evidence="2 10 11">Belongs to the TonB-dependent receptor family.</text>
</comment>
<keyword evidence="6 11" id="KW-0798">TonB box</keyword>
<feature type="domain" description="TonB-dependent receptor-like beta-barrel" evidence="12">
    <location>
        <begin position="211"/>
        <end position="675"/>
    </location>
</feature>
<evidence type="ECO:0000313" key="14">
    <source>
        <dbReference type="EMBL" id="QBI04906.1"/>
    </source>
</evidence>
<dbReference type="EMBL" id="CP036401">
    <property type="protein sequence ID" value="QBI04906.1"/>
    <property type="molecule type" value="Genomic_DNA"/>
</dbReference>
<dbReference type="Gene3D" id="2.40.170.20">
    <property type="entry name" value="TonB-dependent receptor, beta-barrel domain"/>
    <property type="match status" value="1"/>
</dbReference>
<dbReference type="PROSITE" id="PS52016">
    <property type="entry name" value="TONB_DEPENDENT_REC_3"/>
    <property type="match status" value="1"/>
</dbReference>
<keyword evidence="7 10" id="KW-0472">Membrane</keyword>
<dbReference type="InterPro" id="IPR039426">
    <property type="entry name" value="TonB-dep_rcpt-like"/>
</dbReference>
<evidence type="ECO:0000256" key="2">
    <source>
        <dbReference type="ARBA" id="ARBA00009810"/>
    </source>
</evidence>
<evidence type="ECO:0000256" key="4">
    <source>
        <dbReference type="ARBA" id="ARBA00022452"/>
    </source>
</evidence>
<dbReference type="Pfam" id="PF00593">
    <property type="entry name" value="TonB_dep_Rec_b-barrel"/>
    <property type="match status" value="1"/>
</dbReference>
<name>A0ABX5S295_9BURK</name>
<dbReference type="NCBIfam" id="TIGR01783">
    <property type="entry name" value="TonB-siderophor"/>
    <property type="match status" value="1"/>
</dbReference>
<evidence type="ECO:0000256" key="8">
    <source>
        <dbReference type="ARBA" id="ARBA00023170"/>
    </source>
</evidence>
<evidence type="ECO:0000256" key="3">
    <source>
        <dbReference type="ARBA" id="ARBA00022448"/>
    </source>
</evidence>
<reference evidence="14 15" key="1">
    <citation type="submission" date="2019-02" db="EMBL/GenBank/DDBJ databases">
        <title>Draft Genome Sequences of Six Type Strains of the Genus Massilia.</title>
        <authorList>
            <person name="Miess H."/>
            <person name="Frediansyhah A."/>
            <person name="Gross H."/>
        </authorList>
    </citation>
    <scope>NUCLEOTIDE SEQUENCE [LARGE SCALE GENOMIC DNA]</scope>
    <source>
        <strain evidence="14 15">DSM 17472</strain>
    </source>
</reference>
<keyword evidence="3 10" id="KW-0813">Transport</keyword>
<evidence type="ECO:0000256" key="5">
    <source>
        <dbReference type="ARBA" id="ARBA00022692"/>
    </source>
</evidence>
<evidence type="ECO:0000259" key="12">
    <source>
        <dbReference type="Pfam" id="PF00593"/>
    </source>
</evidence>